<dbReference type="Pfam" id="PF06985">
    <property type="entry name" value="HET"/>
    <property type="match status" value="1"/>
</dbReference>
<evidence type="ECO:0000313" key="2">
    <source>
        <dbReference type="EMBL" id="CAG8975800.1"/>
    </source>
</evidence>
<proteinExistence type="predicted"/>
<gene>
    <name evidence="2" type="ORF">HYALB_00008241</name>
</gene>
<feature type="domain" description="Heterokaryon incompatibility" evidence="1">
    <location>
        <begin position="125"/>
        <end position="289"/>
    </location>
</feature>
<evidence type="ECO:0000313" key="3">
    <source>
        <dbReference type="Proteomes" id="UP000701801"/>
    </source>
</evidence>
<protein>
    <recommendedName>
        <fullName evidence="1">Heterokaryon incompatibility domain-containing protein</fullName>
    </recommendedName>
</protein>
<organism evidence="2 3">
    <name type="scientific">Hymenoscyphus albidus</name>
    <dbReference type="NCBI Taxonomy" id="595503"/>
    <lineage>
        <taxon>Eukaryota</taxon>
        <taxon>Fungi</taxon>
        <taxon>Dikarya</taxon>
        <taxon>Ascomycota</taxon>
        <taxon>Pezizomycotina</taxon>
        <taxon>Leotiomycetes</taxon>
        <taxon>Helotiales</taxon>
        <taxon>Helotiaceae</taxon>
        <taxon>Hymenoscyphus</taxon>
    </lineage>
</organism>
<dbReference type="OrthoDB" id="5125733at2759"/>
<reference evidence="2" key="1">
    <citation type="submission" date="2021-07" db="EMBL/GenBank/DDBJ databases">
        <authorList>
            <person name="Durling M."/>
        </authorList>
    </citation>
    <scope>NUCLEOTIDE SEQUENCE</scope>
</reference>
<dbReference type="InterPro" id="IPR010730">
    <property type="entry name" value="HET"/>
</dbReference>
<dbReference type="Proteomes" id="UP000701801">
    <property type="component" value="Unassembled WGS sequence"/>
</dbReference>
<dbReference type="PANTHER" id="PTHR33112:SF9">
    <property type="entry name" value="HETEROKARYON INCOMPATIBILITY DOMAIN-CONTAINING PROTEIN"/>
    <property type="match status" value="1"/>
</dbReference>
<dbReference type="EMBL" id="CAJVRM010000151">
    <property type="protein sequence ID" value="CAG8975800.1"/>
    <property type="molecule type" value="Genomic_DNA"/>
</dbReference>
<comment type="caution">
    <text evidence="2">The sequence shown here is derived from an EMBL/GenBank/DDBJ whole genome shotgun (WGS) entry which is preliminary data.</text>
</comment>
<dbReference type="PANTHER" id="PTHR33112">
    <property type="entry name" value="DOMAIN PROTEIN, PUTATIVE-RELATED"/>
    <property type="match status" value="1"/>
</dbReference>
<evidence type="ECO:0000259" key="1">
    <source>
        <dbReference type="Pfam" id="PF06985"/>
    </source>
</evidence>
<dbReference type="AlphaFoldDB" id="A0A9N9LHY0"/>
<keyword evidence="3" id="KW-1185">Reference proteome</keyword>
<name>A0A9N9LHY0_9HELO</name>
<sequence>MICDTCLAIVYHEGYKKDPPERLDSVRHHSCYADVESSDKKGCKICSFLRQVLFNHRPGHPFSSFEDAEAYQKRLDQVLEQPFFSHQFCSAAISTPLPSRILELGAPGETHDVRLKVNAGISERYATLSHCWGESQPLKLTRSTFEEFRTGIAFESLPRTFQDAVTAAQSLELKYLSIDSLCIVQDSKEDWEEQCTAMRQIYKYSFVTLAALGASDCNAGFLRSRSLPLKVDFQLSDGASVFLSHHGCADYPYDGPPNRQDYMRSDKRDYRPLTEQNLRLFKRAWILQERLLSSRVLYLSTSRMYLECFTNNRYEDCHYPTPGPDKLLSNNVAKWKSEQLGNELQRFSHWEHLVVRYSNMNLTYRTDRLPALSGLASEFHRVTKATYLAGHWIEDLNLGWFVMPQGQSKAALSGSEYVAPSWSRDSSNAPIEFYRPWEDPKGMVFYHRLRLIRPSLPQELIRSVL</sequence>
<accession>A0A9N9LHY0</accession>